<reference evidence="2" key="1">
    <citation type="submission" date="2020-05" db="EMBL/GenBank/DDBJ databases">
        <title>WGS assembly of Panicum virgatum.</title>
        <authorList>
            <person name="Lovell J.T."/>
            <person name="Jenkins J."/>
            <person name="Shu S."/>
            <person name="Juenger T.E."/>
            <person name="Schmutz J."/>
        </authorList>
    </citation>
    <scope>NUCLEOTIDE SEQUENCE</scope>
    <source>
        <strain evidence="2">AP13</strain>
    </source>
</reference>
<feature type="region of interest" description="Disordered" evidence="1">
    <location>
        <begin position="1"/>
        <end position="27"/>
    </location>
</feature>
<feature type="region of interest" description="Disordered" evidence="1">
    <location>
        <begin position="302"/>
        <end position="334"/>
    </location>
</feature>
<dbReference type="Proteomes" id="UP000823388">
    <property type="component" value="Chromosome 4K"/>
</dbReference>
<evidence type="ECO:0000313" key="3">
    <source>
        <dbReference type="Proteomes" id="UP000823388"/>
    </source>
</evidence>
<feature type="compositionally biased region" description="Polar residues" evidence="1">
    <location>
        <begin position="11"/>
        <end position="25"/>
    </location>
</feature>
<evidence type="ECO:0000256" key="1">
    <source>
        <dbReference type="SAM" id="MobiDB-lite"/>
    </source>
</evidence>
<name>A0A8T0TQN5_PANVG</name>
<dbReference type="EMBL" id="CM029043">
    <property type="protein sequence ID" value="KAG2611154.1"/>
    <property type="molecule type" value="Genomic_DNA"/>
</dbReference>
<dbReference type="AlphaFoldDB" id="A0A8T0TQN5"/>
<feature type="non-terminal residue" evidence="2">
    <location>
        <position position="350"/>
    </location>
</feature>
<proteinExistence type="predicted"/>
<comment type="caution">
    <text evidence="2">The sequence shown here is derived from an EMBL/GenBank/DDBJ whole genome shotgun (WGS) entry which is preliminary data.</text>
</comment>
<gene>
    <name evidence="2" type="ORF">PVAP13_4KG136605</name>
</gene>
<keyword evidence="3" id="KW-1185">Reference proteome</keyword>
<evidence type="ECO:0000313" key="2">
    <source>
        <dbReference type="EMBL" id="KAG2611154.1"/>
    </source>
</evidence>
<sequence length="350" mass="39828">MAPKRRRALGESSSRGSPDLTSATRTVKRRRSCRVATERSRKVDLIDEYLYSLVDHELLPKLDWADEILHVIMHEVHRFHQLRDSLGNDVALKHFYMEGCLPLLAILYADFLDLPQHSTYVHSLSYGVPRICNLSSSDFDFIMEIDRNNHARPHVYGMRSFRDITQTPYYTARPVDRDLPPIALHADVQRLVAKQKALWKDDLTFLQSSFNQALDNRVRGFTSEFNNMYKSKLQEIEALKRSVENLKSSIPSCSKGSTQPAQDVSGIAASHRHPSEFHDTIPQSYAAAHNVLSDVTPIEVRHSSPQLHEQIPEESDNEESINSGNVNGSFHDHDVPLYGQVPYVSINVQS</sequence>
<protein>
    <submittedName>
        <fullName evidence="2">Uncharacterized protein</fullName>
    </submittedName>
</protein>
<organism evidence="2 3">
    <name type="scientific">Panicum virgatum</name>
    <name type="common">Blackwell switchgrass</name>
    <dbReference type="NCBI Taxonomy" id="38727"/>
    <lineage>
        <taxon>Eukaryota</taxon>
        <taxon>Viridiplantae</taxon>
        <taxon>Streptophyta</taxon>
        <taxon>Embryophyta</taxon>
        <taxon>Tracheophyta</taxon>
        <taxon>Spermatophyta</taxon>
        <taxon>Magnoliopsida</taxon>
        <taxon>Liliopsida</taxon>
        <taxon>Poales</taxon>
        <taxon>Poaceae</taxon>
        <taxon>PACMAD clade</taxon>
        <taxon>Panicoideae</taxon>
        <taxon>Panicodae</taxon>
        <taxon>Paniceae</taxon>
        <taxon>Panicinae</taxon>
        <taxon>Panicum</taxon>
        <taxon>Panicum sect. Hiantes</taxon>
    </lineage>
</organism>
<accession>A0A8T0TQN5</accession>